<sequence length="44" mass="4639">TRTRPDNITEPGFIKIHTDKYLGGGLVDSNAIKVLEVKAGVSAG</sequence>
<gene>
    <name evidence="1" type="ORF">CYG68_21635</name>
</gene>
<name>A0A8I0Q3A5_MORMO</name>
<dbReference type="Proteomes" id="UP000650477">
    <property type="component" value="Unassembled WGS sequence"/>
</dbReference>
<evidence type="ECO:0000313" key="2">
    <source>
        <dbReference type="Proteomes" id="UP000650477"/>
    </source>
</evidence>
<comment type="caution">
    <text evidence="1">The sequence shown here is derived from an EMBL/GenBank/DDBJ whole genome shotgun (WGS) entry which is preliminary data.</text>
</comment>
<reference evidence="1" key="1">
    <citation type="submission" date="2017-12" db="EMBL/GenBank/DDBJ databases">
        <title>Genome sequencing and analysis.</title>
        <authorList>
            <person name="Huang Y.-T."/>
        </authorList>
    </citation>
    <scope>NUCLEOTIDE SEQUENCE</scope>
    <source>
        <strain evidence="1">VGH116</strain>
    </source>
</reference>
<proteinExistence type="predicted"/>
<evidence type="ECO:0000313" key="1">
    <source>
        <dbReference type="EMBL" id="MBE8614917.1"/>
    </source>
</evidence>
<feature type="non-terminal residue" evidence="1">
    <location>
        <position position="1"/>
    </location>
</feature>
<accession>A0A8I0Q3A5</accession>
<protein>
    <submittedName>
        <fullName evidence="1">Phage major capsid protein</fullName>
    </submittedName>
</protein>
<dbReference type="EMBL" id="PKLF01000116">
    <property type="protein sequence ID" value="MBE8614917.1"/>
    <property type="molecule type" value="Genomic_DNA"/>
</dbReference>
<dbReference type="AlphaFoldDB" id="A0A8I0Q3A5"/>
<organism evidence="1 2">
    <name type="scientific">Morganella morganii</name>
    <name type="common">Proteus morganii</name>
    <dbReference type="NCBI Taxonomy" id="582"/>
    <lineage>
        <taxon>Bacteria</taxon>
        <taxon>Pseudomonadati</taxon>
        <taxon>Pseudomonadota</taxon>
        <taxon>Gammaproteobacteria</taxon>
        <taxon>Enterobacterales</taxon>
        <taxon>Morganellaceae</taxon>
        <taxon>Morganella</taxon>
    </lineage>
</organism>